<dbReference type="Proteomes" id="UP000008064">
    <property type="component" value="Unassembled WGS sequence"/>
</dbReference>
<protein>
    <submittedName>
        <fullName evidence="2">Uncharacterized protein</fullName>
    </submittedName>
</protein>
<organism>
    <name type="scientific">Serpula lacrymans var. lacrymans (strain S7.9)</name>
    <name type="common">Dry rot fungus</name>
    <dbReference type="NCBI Taxonomy" id="578457"/>
    <lineage>
        <taxon>Eukaryota</taxon>
        <taxon>Fungi</taxon>
        <taxon>Dikarya</taxon>
        <taxon>Basidiomycota</taxon>
        <taxon>Agaricomycotina</taxon>
        <taxon>Agaricomycetes</taxon>
        <taxon>Agaricomycetidae</taxon>
        <taxon>Boletales</taxon>
        <taxon>Coniophorineae</taxon>
        <taxon>Serpulaceae</taxon>
        <taxon>Serpula</taxon>
    </lineage>
</organism>
<evidence type="ECO:0000256" key="1">
    <source>
        <dbReference type="SAM" id="MobiDB-lite"/>
    </source>
</evidence>
<sequence length="129" mass="14537">MRLECLVETASIIVNICPEGRAGSSWKRPDRHVPSSDTDESVRKQHTYPPMQIQQAAGKKGVISKIVQKHLQEWQKKVYKHNFADAIFASPAIFRDKTVDLLASVDPIQLIEEQKVGGDAMAVVAQIWW</sequence>
<dbReference type="KEGG" id="sla:SERLADRAFT_404648"/>
<dbReference type="AlphaFoldDB" id="F8NDY3"/>
<name>F8NDY3_SERL9</name>
<feature type="region of interest" description="Disordered" evidence="1">
    <location>
        <begin position="22"/>
        <end position="43"/>
    </location>
</feature>
<dbReference type="HOGENOM" id="CLU_1950131_0_0_1"/>
<dbReference type="GeneID" id="18812420"/>
<gene>
    <name evidence="2" type="ORF">SERLADRAFT_404648</name>
</gene>
<accession>F8NDY3</accession>
<evidence type="ECO:0000313" key="2">
    <source>
        <dbReference type="EMBL" id="EGO30511.1"/>
    </source>
</evidence>
<reference evidence="2" key="1">
    <citation type="submission" date="2011-04" db="EMBL/GenBank/DDBJ databases">
        <title>Evolution of plant cell wall degrading machinery underlies the functional diversity of forest fungi.</title>
        <authorList>
            <consortium name="US DOE Joint Genome Institute (JGI-PGF)"/>
            <person name="Eastwood D.C."/>
            <person name="Floudas D."/>
            <person name="Binder M."/>
            <person name="Majcherczyk A."/>
            <person name="Schneider P."/>
            <person name="Aerts A."/>
            <person name="Asiegbu F.O."/>
            <person name="Baker S.E."/>
            <person name="Barry K."/>
            <person name="Bendiksby M."/>
            <person name="Blumentritt M."/>
            <person name="Coutinho P.M."/>
            <person name="Cullen D."/>
            <person name="Cullen D."/>
            <person name="Gathman A."/>
            <person name="Goodell B."/>
            <person name="Henrissat B."/>
            <person name="Ihrmark K."/>
            <person name="Kauserud H."/>
            <person name="Kohler A."/>
            <person name="LaButti K."/>
            <person name="Lapidus A."/>
            <person name="Lavin J.L."/>
            <person name="Lee Y.-H."/>
            <person name="Lindquist E."/>
            <person name="Lilly W."/>
            <person name="Lucas S."/>
            <person name="Morin E."/>
            <person name="Murat C."/>
            <person name="Oguiza J.A."/>
            <person name="Park J."/>
            <person name="Pisabarro A.G."/>
            <person name="Riley R."/>
            <person name="Rosling A."/>
            <person name="Salamov A."/>
            <person name="Schmidt O."/>
            <person name="Schmutz J."/>
            <person name="Skrede I."/>
            <person name="Stenlid J."/>
            <person name="Wiebenga A."/>
            <person name="Xie X."/>
            <person name="Kues U."/>
            <person name="Hibbett D.S."/>
            <person name="Hoffmeister D."/>
            <person name="Hogberg N."/>
            <person name="Martin F."/>
            <person name="Grigoriev I.V."/>
            <person name="Watkinson S.C."/>
        </authorList>
    </citation>
    <scope>NUCLEOTIDE SEQUENCE</scope>
    <source>
        <strain evidence="2">S7.9</strain>
    </source>
</reference>
<dbReference type="RefSeq" id="XP_007312395.1">
    <property type="nucleotide sequence ID" value="XM_007312333.1"/>
</dbReference>
<dbReference type="EMBL" id="GL945428">
    <property type="protein sequence ID" value="EGO30511.1"/>
    <property type="molecule type" value="Genomic_DNA"/>
</dbReference>
<proteinExistence type="predicted"/>